<proteinExistence type="predicted"/>
<reference evidence="2" key="2">
    <citation type="submission" date="2018-05" db="EMBL/GenBank/DDBJ databases">
        <title>OpunRS2 (Oryza punctata Reference Sequence Version 2).</title>
        <authorList>
            <person name="Zhang J."/>
            <person name="Kudrna D."/>
            <person name="Lee S."/>
            <person name="Talag J."/>
            <person name="Welchert J."/>
            <person name="Wing R.A."/>
        </authorList>
    </citation>
    <scope>NUCLEOTIDE SEQUENCE [LARGE SCALE GENOMIC DNA]</scope>
</reference>
<protein>
    <submittedName>
        <fullName evidence="2">Uncharacterized protein</fullName>
    </submittedName>
</protein>
<keyword evidence="3" id="KW-1185">Reference proteome</keyword>
<sequence>MPTIDTILQDNPARLTRRLAQLMHGTGSSSQPSLQAGSSSLPPLRADSSSQPAMVARSPRRTSPRKLTPKKKPRNKISYMT</sequence>
<reference evidence="2" key="1">
    <citation type="submission" date="2015-04" db="UniProtKB">
        <authorList>
            <consortium name="EnsemblPlants"/>
        </authorList>
    </citation>
    <scope>IDENTIFICATION</scope>
</reference>
<dbReference type="AlphaFoldDB" id="A0A0E0LY72"/>
<evidence type="ECO:0000313" key="2">
    <source>
        <dbReference type="EnsemblPlants" id="OPUNC09G00210.1"/>
    </source>
</evidence>
<evidence type="ECO:0000256" key="1">
    <source>
        <dbReference type="SAM" id="MobiDB-lite"/>
    </source>
</evidence>
<evidence type="ECO:0000313" key="3">
    <source>
        <dbReference type="Proteomes" id="UP000026962"/>
    </source>
</evidence>
<dbReference type="Proteomes" id="UP000026962">
    <property type="component" value="Chromosome 9"/>
</dbReference>
<accession>A0A0E0LY72</accession>
<dbReference type="Gramene" id="OPUNC09G00210.1">
    <property type="protein sequence ID" value="OPUNC09G00210.1"/>
    <property type="gene ID" value="OPUNC09G00210"/>
</dbReference>
<feature type="region of interest" description="Disordered" evidence="1">
    <location>
        <begin position="21"/>
        <end position="81"/>
    </location>
</feature>
<organism evidence="2">
    <name type="scientific">Oryza punctata</name>
    <name type="common">Red rice</name>
    <dbReference type="NCBI Taxonomy" id="4537"/>
    <lineage>
        <taxon>Eukaryota</taxon>
        <taxon>Viridiplantae</taxon>
        <taxon>Streptophyta</taxon>
        <taxon>Embryophyta</taxon>
        <taxon>Tracheophyta</taxon>
        <taxon>Spermatophyta</taxon>
        <taxon>Magnoliopsida</taxon>
        <taxon>Liliopsida</taxon>
        <taxon>Poales</taxon>
        <taxon>Poaceae</taxon>
        <taxon>BOP clade</taxon>
        <taxon>Oryzoideae</taxon>
        <taxon>Oryzeae</taxon>
        <taxon>Oryzinae</taxon>
        <taxon>Oryza</taxon>
    </lineage>
</organism>
<dbReference type="HOGENOM" id="CLU_2578008_0_0_1"/>
<feature type="compositionally biased region" description="Basic residues" evidence="1">
    <location>
        <begin position="58"/>
        <end position="75"/>
    </location>
</feature>
<dbReference type="EnsemblPlants" id="OPUNC09G00210.1">
    <property type="protein sequence ID" value="OPUNC09G00210.1"/>
    <property type="gene ID" value="OPUNC09G00210"/>
</dbReference>
<name>A0A0E0LY72_ORYPU</name>
<feature type="compositionally biased region" description="Low complexity" evidence="1">
    <location>
        <begin position="27"/>
        <end position="44"/>
    </location>
</feature>